<sequence length="523" mass="55403">MRVAALWFPDWPVQAADLDEEVAPGVVAGPVAVAANHHVEVCNGPARGAGVRRGMRVRQAQAVCPELVVLDANPERDGAVFGAIADSLDDVASSVEILRPGLVIVDLAAAGAFHGGEDRALEMLIDATARAGVDCLVGAADEIATALIAARHAGRGAVVAAGESREFLAGEPVGVLIAEAALGVDARLVEQLGKLGVRRLGELAGLPRGQVVTRFGQAGAKAQSIAQATPDRRVAPELAVTELRVGLTPEEPIERVDAAAFAARQLASLLHGKLDAAGLVCVRLEVVAEFTSGQRLERVWRTREALDEEATANRVRWQLDGWLSTARAAEAGGIGRLELVPVEVAPPEAGELFGARTSDEQVRRAVARVQSQLGVDKVLVPRPAGGRGVAERVEFVPYGEARDPAPRGTWPGRIPGPLPARLGGGMNHPASRFYLVSAKDEPVIVTAEAELNAEPYAAKWGAYVYRVAGWAGPWPVDAQWWTAEPGSRVARLQLVGQADGEEVQRAWLLYFARGAWRVEAAYF</sequence>
<evidence type="ECO:0000256" key="1">
    <source>
        <dbReference type="ARBA" id="ARBA00010945"/>
    </source>
</evidence>
<keyword evidence="6" id="KW-1185">Reference proteome</keyword>
<accession>A0A540R922</accession>
<feature type="domain" description="UmuC" evidence="4">
    <location>
        <begin position="24"/>
        <end position="153"/>
    </location>
</feature>
<dbReference type="CDD" id="cd03468">
    <property type="entry name" value="PolY_like"/>
    <property type="match status" value="1"/>
</dbReference>
<keyword evidence="2" id="KW-0227">DNA damage</keyword>
<dbReference type="PROSITE" id="PS50173">
    <property type="entry name" value="UMUC"/>
    <property type="match status" value="1"/>
</dbReference>
<organism evidence="5 6">
    <name type="scientific">Corynebacterium phoceense</name>
    <dbReference type="NCBI Taxonomy" id="1686286"/>
    <lineage>
        <taxon>Bacteria</taxon>
        <taxon>Bacillati</taxon>
        <taxon>Actinomycetota</taxon>
        <taxon>Actinomycetes</taxon>
        <taxon>Mycobacteriales</taxon>
        <taxon>Corynebacteriaceae</taxon>
        <taxon>Corynebacterium</taxon>
    </lineage>
</organism>
<evidence type="ECO:0000256" key="2">
    <source>
        <dbReference type="ARBA" id="ARBA00022763"/>
    </source>
</evidence>
<name>A0A540R922_9CORY</name>
<evidence type="ECO:0000313" key="5">
    <source>
        <dbReference type="EMBL" id="TQE44249.1"/>
    </source>
</evidence>
<dbReference type="PANTHER" id="PTHR35369">
    <property type="entry name" value="BLR3025 PROTEIN-RELATED"/>
    <property type="match status" value="1"/>
</dbReference>
<evidence type="ECO:0000259" key="4">
    <source>
        <dbReference type="PROSITE" id="PS50173"/>
    </source>
</evidence>
<comment type="similarity">
    <text evidence="1">Belongs to the DNA polymerase type-Y family.</text>
</comment>
<dbReference type="GO" id="GO:0006281">
    <property type="term" value="P:DNA repair"/>
    <property type="evidence" value="ECO:0007669"/>
    <property type="project" value="InterPro"/>
</dbReference>
<evidence type="ECO:0000256" key="3">
    <source>
        <dbReference type="ARBA" id="ARBA00025589"/>
    </source>
</evidence>
<dbReference type="STRING" id="1686286.GCA_900092335_01328"/>
<protein>
    <submittedName>
        <fullName evidence="5">DNA polymerase Y family protein</fullName>
    </submittedName>
</protein>
<dbReference type="InterPro" id="IPR001126">
    <property type="entry name" value="UmuC"/>
</dbReference>
<dbReference type="Gene3D" id="3.40.1170.60">
    <property type="match status" value="1"/>
</dbReference>
<dbReference type="InterPro" id="IPR043128">
    <property type="entry name" value="Rev_trsase/Diguanyl_cyclase"/>
</dbReference>
<gene>
    <name evidence="5" type="ORF">EJK80_02815</name>
</gene>
<dbReference type="PANTHER" id="PTHR35369:SF2">
    <property type="entry name" value="BLR3025 PROTEIN"/>
    <property type="match status" value="1"/>
</dbReference>
<dbReference type="InterPro" id="IPR050356">
    <property type="entry name" value="SulA_CellDiv_inhibitor"/>
</dbReference>
<dbReference type="AlphaFoldDB" id="A0A540R922"/>
<reference evidence="5 6" key="1">
    <citation type="submission" date="2019-06" db="EMBL/GenBank/DDBJ databases">
        <title>Draft genome of C. phoceense Strain 272.</title>
        <authorList>
            <person name="Pacheco L.G.C."/>
            <person name="Barberis C.M."/>
            <person name="Almuzara M.N."/>
            <person name="Traglia G.M."/>
            <person name="Santos C.S."/>
            <person name="Rocha D.J.P.G."/>
            <person name="Aguiar E.R.G.R."/>
            <person name="Vay C.A."/>
        </authorList>
    </citation>
    <scope>NUCLEOTIDE SEQUENCE [LARGE SCALE GENOMIC DNA]</scope>
    <source>
        <strain evidence="5 6">272</strain>
    </source>
</reference>
<dbReference type="SUPFAM" id="SSF56672">
    <property type="entry name" value="DNA/RNA polymerases"/>
    <property type="match status" value="1"/>
</dbReference>
<comment type="caution">
    <text evidence="5">The sequence shown here is derived from an EMBL/GenBank/DDBJ whole genome shotgun (WGS) entry which is preliminary data.</text>
</comment>
<dbReference type="Proteomes" id="UP000318080">
    <property type="component" value="Unassembled WGS sequence"/>
</dbReference>
<dbReference type="Pfam" id="PF00817">
    <property type="entry name" value="IMS"/>
    <property type="match status" value="1"/>
</dbReference>
<proteinExistence type="inferred from homology"/>
<comment type="function">
    <text evidence="3">Poorly processive, error-prone DNA polymerase involved in untargeted mutagenesis. Copies undamaged DNA at stalled replication forks, which arise in vivo from mismatched or misaligned primer ends. These misaligned primers can be extended by PolIV. Exhibits no 3'-5' exonuclease (proofreading) activity. May be involved in translesional synthesis, in conjunction with the beta clamp from PolIII.</text>
</comment>
<dbReference type="RefSeq" id="WP_066484827.1">
    <property type="nucleotide sequence ID" value="NZ_JADPQA010000001.1"/>
</dbReference>
<dbReference type="InterPro" id="IPR043502">
    <property type="entry name" value="DNA/RNA_pol_sf"/>
</dbReference>
<evidence type="ECO:0000313" key="6">
    <source>
        <dbReference type="Proteomes" id="UP000318080"/>
    </source>
</evidence>
<dbReference type="Gene3D" id="3.30.70.270">
    <property type="match status" value="1"/>
</dbReference>
<dbReference type="EMBL" id="VHIR01000003">
    <property type="protein sequence ID" value="TQE44249.1"/>
    <property type="molecule type" value="Genomic_DNA"/>
</dbReference>